<feature type="binding site" evidence="10">
    <location>
        <position position="93"/>
    </location>
    <ligand>
        <name>Ca(2+)</name>
        <dbReference type="ChEBI" id="CHEBI:29108"/>
        <label>1</label>
    </ligand>
</feature>
<organism evidence="16 17">
    <name type="scientific">Citrus sinensis</name>
    <name type="common">Sweet orange</name>
    <name type="synonym">Citrus aurantium var. sinensis</name>
    <dbReference type="NCBI Taxonomy" id="2711"/>
    <lineage>
        <taxon>Eukaryota</taxon>
        <taxon>Viridiplantae</taxon>
        <taxon>Streptophyta</taxon>
        <taxon>Embryophyta</taxon>
        <taxon>Tracheophyta</taxon>
        <taxon>Spermatophyta</taxon>
        <taxon>Magnoliopsida</taxon>
        <taxon>eudicotyledons</taxon>
        <taxon>Gunneridae</taxon>
        <taxon>Pentapetalae</taxon>
        <taxon>rosids</taxon>
        <taxon>malvids</taxon>
        <taxon>Sapindales</taxon>
        <taxon>Rutaceae</taxon>
        <taxon>Aurantioideae</taxon>
        <taxon>Citrus</taxon>
    </lineage>
</organism>
<proteinExistence type="inferred from homology"/>
<protein>
    <recommendedName>
        <fullName evidence="3">peroxidase</fullName>
        <ecNumber evidence="3">1.11.1.7</ecNumber>
    </recommendedName>
</protein>
<evidence type="ECO:0000256" key="14">
    <source>
        <dbReference type="SAM" id="SignalP"/>
    </source>
</evidence>
<feature type="chain" id="PRO_5001636940" description="peroxidase" evidence="14">
    <location>
        <begin position="22"/>
        <end position="154"/>
    </location>
</feature>
<dbReference type="PANTHER" id="PTHR31235">
    <property type="entry name" value="PEROXIDASE 25-RELATED"/>
    <property type="match status" value="1"/>
</dbReference>
<dbReference type="InterPro" id="IPR000823">
    <property type="entry name" value="Peroxidase_pln"/>
</dbReference>
<accession>A0A067F7U9</accession>
<keyword evidence="7" id="KW-0560">Oxidoreductase</keyword>
<feature type="disulfide bond" evidence="12">
    <location>
        <begin position="52"/>
        <end position="134"/>
    </location>
</feature>
<keyword evidence="5" id="KW-0349">Heme</keyword>
<feature type="binding site" evidence="10">
    <location>
        <position position="89"/>
    </location>
    <ligand>
        <name>Ca(2+)</name>
        <dbReference type="ChEBI" id="CHEBI:29108"/>
        <label>1</label>
    </ligand>
</feature>
<dbReference type="GO" id="GO:0020037">
    <property type="term" value="F:heme binding"/>
    <property type="evidence" value="ECO:0007669"/>
    <property type="project" value="InterPro"/>
</dbReference>
<feature type="binding site" evidence="10">
    <location>
        <position position="108"/>
    </location>
    <ligand>
        <name>Ca(2+)</name>
        <dbReference type="ChEBI" id="CHEBI:29108"/>
        <label>1</label>
    </ligand>
</feature>
<evidence type="ECO:0000256" key="7">
    <source>
        <dbReference type="ARBA" id="ARBA00023002"/>
    </source>
</evidence>
<dbReference type="Pfam" id="PF00141">
    <property type="entry name" value="peroxidase"/>
    <property type="match status" value="1"/>
</dbReference>
<dbReference type="PROSITE" id="PS50873">
    <property type="entry name" value="PEROXIDASE_4"/>
    <property type="match status" value="1"/>
</dbReference>
<feature type="binding site" evidence="10">
    <location>
        <position position="84"/>
    </location>
    <ligand>
        <name>Ca(2+)</name>
        <dbReference type="ChEBI" id="CHEBI:29108"/>
        <label>1</label>
    </ligand>
</feature>
<dbReference type="GO" id="GO:0140825">
    <property type="term" value="F:lactoperoxidase activity"/>
    <property type="evidence" value="ECO:0007669"/>
    <property type="project" value="UniProtKB-EC"/>
</dbReference>
<dbReference type="SUPFAM" id="SSF48113">
    <property type="entry name" value="Heme-dependent peroxidases"/>
    <property type="match status" value="1"/>
</dbReference>
<comment type="similarity">
    <text evidence="13">Belongs to the peroxidase family.</text>
</comment>
<keyword evidence="6 10" id="KW-0479">Metal-binding</keyword>
<evidence type="ECO:0000256" key="5">
    <source>
        <dbReference type="ARBA" id="ARBA00022617"/>
    </source>
</evidence>
<dbReference type="PRINTS" id="PR00461">
    <property type="entry name" value="PLPEROXIDASE"/>
</dbReference>
<evidence type="ECO:0000256" key="8">
    <source>
        <dbReference type="ARBA" id="ARBA00023004"/>
    </source>
</evidence>
<feature type="disulfide bond" evidence="12">
    <location>
        <begin position="85"/>
        <end position="90"/>
    </location>
</feature>
<feature type="non-terminal residue" evidence="16">
    <location>
        <position position="154"/>
    </location>
</feature>
<dbReference type="InterPro" id="IPR002016">
    <property type="entry name" value="Haem_peroxidase"/>
</dbReference>
<dbReference type="Proteomes" id="UP000027120">
    <property type="component" value="Unassembled WGS sequence"/>
</dbReference>
<evidence type="ECO:0000256" key="2">
    <source>
        <dbReference type="ARBA" id="ARBA00001970"/>
    </source>
</evidence>
<dbReference type="GO" id="GO:0046872">
    <property type="term" value="F:metal ion binding"/>
    <property type="evidence" value="ECO:0007669"/>
    <property type="project" value="UniProtKB-KW"/>
</dbReference>
<dbReference type="EC" id="1.11.1.7" evidence="3"/>
<evidence type="ECO:0000256" key="1">
    <source>
        <dbReference type="ARBA" id="ARBA00000189"/>
    </source>
</evidence>
<evidence type="ECO:0000256" key="10">
    <source>
        <dbReference type="PIRSR" id="PIRSR600823-3"/>
    </source>
</evidence>
<keyword evidence="12" id="KW-1015">Disulfide bond</keyword>
<comment type="cofactor">
    <cofactor evidence="2">
        <name>heme b</name>
        <dbReference type="ChEBI" id="CHEBI:60344"/>
    </cofactor>
</comment>
<dbReference type="Gene3D" id="1.10.520.10">
    <property type="match status" value="1"/>
</dbReference>
<comment type="cofactor">
    <cofactor evidence="10">
        <name>Ca(2+)</name>
        <dbReference type="ChEBI" id="CHEBI:29108"/>
    </cofactor>
    <text evidence="10">Binds 2 calcium ions per subunit.</text>
</comment>
<evidence type="ECO:0000256" key="4">
    <source>
        <dbReference type="ARBA" id="ARBA00022559"/>
    </source>
</evidence>
<keyword evidence="8" id="KW-0408">Iron</keyword>
<feature type="domain" description="Plant heme peroxidase family profile" evidence="15">
    <location>
        <begin position="42"/>
        <end position="154"/>
    </location>
</feature>
<dbReference type="PRINTS" id="PR00458">
    <property type="entry name" value="PEROXIDASE"/>
</dbReference>
<evidence type="ECO:0000256" key="11">
    <source>
        <dbReference type="PIRSR" id="PIRSR600823-4"/>
    </source>
</evidence>
<dbReference type="AlphaFoldDB" id="A0A067F7U9"/>
<gene>
    <name evidence="16" type="ORF">CISIN_1g0355781mg</name>
</gene>
<keyword evidence="10" id="KW-0106">Calcium</keyword>
<feature type="active site" description="Proton acceptor" evidence="9">
    <location>
        <position position="83"/>
    </location>
</feature>
<keyword evidence="4" id="KW-0575">Peroxidase</keyword>
<evidence type="ECO:0000256" key="9">
    <source>
        <dbReference type="PIRSR" id="PIRSR600823-1"/>
    </source>
</evidence>
<dbReference type="EMBL" id="KK784913">
    <property type="protein sequence ID" value="KDO63428.1"/>
    <property type="molecule type" value="Genomic_DNA"/>
</dbReference>
<evidence type="ECO:0000313" key="16">
    <source>
        <dbReference type="EMBL" id="KDO63428.1"/>
    </source>
</evidence>
<comment type="catalytic activity">
    <reaction evidence="1">
        <text>2 a phenolic donor + H2O2 = 2 a phenolic radical donor + 2 H2O</text>
        <dbReference type="Rhea" id="RHEA:56136"/>
        <dbReference type="ChEBI" id="CHEBI:15377"/>
        <dbReference type="ChEBI" id="CHEBI:16240"/>
        <dbReference type="ChEBI" id="CHEBI:139520"/>
        <dbReference type="ChEBI" id="CHEBI:139521"/>
        <dbReference type="EC" id="1.11.1.7"/>
    </reaction>
</comment>
<evidence type="ECO:0000256" key="13">
    <source>
        <dbReference type="RuleBase" id="RU004241"/>
    </source>
</evidence>
<feature type="binding site" evidence="10">
    <location>
        <position position="91"/>
    </location>
    <ligand>
        <name>Ca(2+)</name>
        <dbReference type="ChEBI" id="CHEBI:29108"/>
        <label>1</label>
    </ligand>
</feature>
<evidence type="ECO:0000256" key="6">
    <source>
        <dbReference type="ARBA" id="ARBA00022723"/>
    </source>
</evidence>
<evidence type="ECO:0000256" key="12">
    <source>
        <dbReference type="PIRSR" id="PIRSR600823-5"/>
    </source>
</evidence>
<reference evidence="16 17" key="1">
    <citation type="submission" date="2014-04" db="EMBL/GenBank/DDBJ databases">
        <authorList>
            <consortium name="International Citrus Genome Consortium"/>
            <person name="Gmitter F."/>
            <person name="Chen C."/>
            <person name="Farmerie W."/>
            <person name="Harkins T."/>
            <person name="Desany B."/>
            <person name="Mohiuddin M."/>
            <person name="Kodira C."/>
            <person name="Borodovsky M."/>
            <person name="Lomsadze A."/>
            <person name="Burns P."/>
            <person name="Jenkins J."/>
            <person name="Prochnik S."/>
            <person name="Shu S."/>
            <person name="Chapman J."/>
            <person name="Pitluck S."/>
            <person name="Schmutz J."/>
            <person name="Rokhsar D."/>
        </authorList>
    </citation>
    <scope>NUCLEOTIDE SEQUENCE</scope>
</reference>
<feature type="site" description="Transition state stabilizer" evidence="11">
    <location>
        <position position="79"/>
    </location>
</feature>
<evidence type="ECO:0000313" key="17">
    <source>
        <dbReference type="Proteomes" id="UP000027120"/>
    </source>
</evidence>
<sequence length="154" mass="17569">MMGRWVYVVLVISLILSLRNPKRFDTQTITDDELTHPSHELRLEYDYYRDKCPDAEKTVRSKMAQLYSQDKQVPANLLRLFFHDCFIMGCDASVFLDDSNGNESHPIERQAIPSQTLKGFDKINLIKEELEEACPGMVSCADALALATRDGILL</sequence>
<keyword evidence="17" id="KW-1185">Reference proteome</keyword>
<keyword evidence="14" id="KW-0732">Signal</keyword>
<dbReference type="STRING" id="2711.A0A067F7U9"/>
<evidence type="ECO:0000256" key="3">
    <source>
        <dbReference type="ARBA" id="ARBA00012313"/>
    </source>
</evidence>
<evidence type="ECO:0000259" key="15">
    <source>
        <dbReference type="PROSITE" id="PS50873"/>
    </source>
</evidence>
<dbReference type="GO" id="GO:0006979">
    <property type="term" value="P:response to oxidative stress"/>
    <property type="evidence" value="ECO:0007669"/>
    <property type="project" value="InterPro"/>
</dbReference>
<name>A0A067F7U9_CITSI</name>
<feature type="signal peptide" evidence="14">
    <location>
        <begin position="1"/>
        <end position="21"/>
    </location>
</feature>
<dbReference type="InterPro" id="IPR010255">
    <property type="entry name" value="Haem_peroxidase_sf"/>
</dbReference>